<reference evidence="3" key="1">
    <citation type="submission" date="2015-07" db="EMBL/GenBank/DDBJ databases">
        <authorList>
            <person name="Rodrigo-Torres Lidia"/>
            <person name="Arahal R.David."/>
        </authorList>
    </citation>
    <scope>NUCLEOTIDE SEQUENCE [LARGE SCALE GENOMIC DNA]</scope>
    <source>
        <strain evidence="3">CECT 4801</strain>
    </source>
</reference>
<keyword evidence="1" id="KW-1133">Transmembrane helix</keyword>
<dbReference type="OrthoDB" id="7678662at2"/>
<name>A0A0M6XYQ6_9HYPH</name>
<sequence>MSETSLLFLILPAFAVVFALFWSLIVFVIAHTGGWAGLANAYPANRKPEGRTWNWRTIRFGLFGNYRNSVDVTLSDAGLHMYPIFVFRIGHKPILIPWTAVTDAHRRDLWFSPTLTLSVPVTGNGNERRVSFYGTEFVEAIEDCLRRNGNGNGNGNALRR</sequence>
<organism evidence="2 3">
    <name type="scientific">Roseibium aggregatum</name>
    <dbReference type="NCBI Taxonomy" id="187304"/>
    <lineage>
        <taxon>Bacteria</taxon>
        <taxon>Pseudomonadati</taxon>
        <taxon>Pseudomonadota</taxon>
        <taxon>Alphaproteobacteria</taxon>
        <taxon>Hyphomicrobiales</taxon>
        <taxon>Stappiaceae</taxon>
        <taxon>Roseibium</taxon>
    </lineage>
</organism>
<proteinExistence type="predicted"/>
<dbReference type="RefSeq" id="WP_055655063.1">
    <property type="nucleotide sequence ID" value="NZ_CXST01000001.1"/>
</dbReference>
<gene>
    <name evidence="2" type="ORF">LAL4801_01421</name>
</gene>
<protein>
    <submittedName>
        <fullName evidence="2">Uncharacterized protein</fullName>
    </submittedName>
</protein>
<accession>A0A0M6XYQ6</accession>
<keyword evidence="3" id="KW-1185">Reference proteome</keyword>
<dbReference type="EMBL" id="CXST01000001">
    <property type="protein sequence ID" value="CTQ42984.1"/>
    <property type="molecule type" value="Genomic_DNA"/>
</dbReference>
<keyword evidence="1" id="KW-0472">Membrane</keyword>
<evidence type="ECO:0000313" key="2">
    <source>
        <dbReference type="EMBL" id="CTQ42984.1"/>
    </source>
</evidence>
<evidence type="ECO:0000256" key="1">
    <source>
        <dbReference type="SAM" id="Phobius"/>
    </source>
</evidence>
<dbReference type="Proteomes" id="UP000048926">
    <property type="component" value="Unassembled WGS sequence"/>
</dbReference>
<evidence type="ECO:0000313" key="3">
    <source>
        <dbReference type="Proteomes" id="UP000048926"/>
    </source>
</evidence>
<dbReference type="STRING" id="187304.B0E33_23100"/>
<dbReference type="AlphaFoldDB" id="A0A0M6XYQ6"/>
<keyword evidence="1" id="KW-0812">Transmembrane</keyword>
<feature type="transmembrane region" description="Helical" evidence="1">
    <location>
        <begin position="6"/>
        <end position="30"/>
    </location>
</feature>